<feature type="region of interest" description="Disordered" evidence="1">
    <location>
        <begin position="275"/>
        <end position="361"/>
    </location>
</feature>
<accession>A0A8C6RR59</accession>
<dbReference type="RefSeq" id="XP_008843268.1">
    <property type="nucleotide sequence ID" value="XM_008845046.2"/>
</dbReference>
<feature type="transmembrane region" description="Helical" evidence="2">
    <location>
        <begin position="389"/>
        <end position="413"/>
    </location>
</feature>
<evidence type="ECO:0000313" key="5">
    <source>
        <dbReference type="Proteomes" id="UP000694381"/>
    </source>
</evidence>
<keyword evidence="3" id="KW-0732">Signal</keyword>
<feature type="chain" id="PRO_5034612613" evidence="3">
    <location>
        <begin position="21"/>
        <end position="499"/>
    </location>
</feature>
<reference evidence="4" key="1">
    <citation type="submission" date="2025-08" db="UniProtKB">
        <authorList>
            <consortium name="Ensembl"/>
        </authorList>
    </citation>
    <scope>IDENTIFICATION</scope>
</reference>
<evidence type="ECO:0000256" key="3">
    <source>
        <dbReference type="SAM" id="SignalP"/>
    </source>
</evidence>
<feature type="region of interest" description="Disordered" evidence="1">
    <location>
        <begin position="18"/>
        <end position="254"/>
    </location>
</feature>
<dbReference type="GO" id="GO:1905515">
    <property type="term" value="P:non-motile cilium assembly"/>
    <property type="evidence" value="ECO:0007669"/>
    <property type="project" value="Ensembl"/>
</dbReference>
<dbReference type="GO" id="GO:0007608">
    <property type="term" value="P:sensory perception of smell"/>
    <property type="evidence" value="ECO:0007669"/>
    <property type="project" value="Ensembl"/>
</dbReference>
<evidence type="ECO:0000256" key="2">
    <source>
        <dbReference type="SAM" id="Phobius"/>
    </source>
</evidence>
<feature type="compositionally biased region" description="Polar residues" evidence="1">
    <location>
        <begin position="39"/>
        <end position="56"/>
    </location>
</feature>
<feature type="compositionally biased region" description="Low complexity" evidence="1">
    <location>
        <begin position="291"/>
        <end position="302"/>
    </location>
</feature>
<dbReference type="Proteomes" id="UP000694381">
    <property type="component" value="Unassembled WGS sequence"/>
</dbReference>
<dbReference type="GO" id="GO:0097499">
    <property type="term" value="P:protein localization to non-motile cilium"/>
    <property type="evidence" value="ECO:0007669"/>
    <property type="project" value="Ensembl"/>
</dbReference>
<feature type="compositionally biased region" description="Pro residues" evidence="1">
    <location>
        <begin position="139"/>
        <end position="149"/>
    </location>
</feature>
<dbReference type="GeneTree" id="ENSGT00730000111841"/>
<feature type="signal peptide" evidence="3">
    <location>
        <begin position="1"/>
        <end position="20"/>
    </location>
</feature>
<dbReference type="RefSeq" id="XP_008843270.1">
    <property type="nucleotide sequence ID" value="XM_008845048.2"/>
</dbReference>
<proteinExistence type="predicted"/>
<name>A0A8C6RR59_NANGA</name>
<dbReference type="OrthoDB" id="9837867at2759"/>
<keyword evidence="2" id="KW-1133">Transmembrane helix</keyword>
<feature type="compositionally biased region" description="Polar residues" evidence="1">
    <location>
        <begin position="91"/>
        <end position="114"/>
    </location>
</feature>
<organism evidence="4 5">
    <name type="scientific">Nannospalax galili</name>
    <name type="common">Northern Israeli blind subterranean mole rat</name>
    <name type="synonym">Spalax galili</name>
    <dbReference type="NCBI Taxonomy" id="1026970"/>
    <lineage>
        <taxon>Eukaryota</taxon>
        <taxon>Metazoa</taxon>
        <taxon>Chordata</taxon>
        <taxon>Craniata</taxon>
        <taxon>Vertebrata</taxon>
        <taxon>Euteleostomi</taxon>
        <taxon>Mammalia</taxon>
        <taxon>Eutheria</taxon>
        <taxon>Euarchontoglires</taxon>
        <taxon>Glires</taxon>
        <taxon>Rodentia</taxon>
        <taxon>Myomorpha</taxon>
        <taxon>Muroidea</taxon>
        <taxon>Spalacidae</taxon>
        <taxon>Spalacinae</taxon>
        <taxon>Nannospalax</taxon>
    </lineage>
</organism>
<reference evidence="4" key="2">
    <citation type="submission" date="2025-09" db="UniProtKB">
        <authorList>
            <consortium name="Ensembl"/>
        </authorList>
    </citation>
    <scope>IDENTIFICATION</scope>
</reference>
<feature type="compositionally biased region" description="Polar residues" evidence="1">
    <location>
        <begin position="154"/>
        <end position="167"/>
    </location>
</feature>
<feature type="compositionally biased region" description="Polar residues" evidence="1">
    <location>
        <begin position="208"/>
        <end position="254"/>
    </location>
</feature>
<dbReference type="GO" id="GO:0000139">
    <property type="term" value="C:Golgi membrane"/>
    <property type="evidence" value="ECO:0007669"/>
    <property type="project" value="Ensembl"/>
</dbReference>
<gene>
    <name evidence="4" type="primary">Gfy</name>
</gene>
<protein>
    <submittedName>
        <fullName evidence="4">Golgi-associated olfactory signaling regulator</fullName>
    </submittedName>
</protein>
<keyword evidence="2" id="KW-0472">Membrane</keyword>
<dbReference type="CTD" id="100507003"/>
<feature type="region of interest" description="Disordered" evidence="1">
    <location>
        <begin position="460"/>
        <end position="499"/>
    </location>
</feature>
<evidence type="ECO:0000313" key="4">
    <source>
        <dbReference type="Ensembl" id="ENSNGAP00000022827.1"/>
    </source>
</evidence>
<dbReference type="AlphaFoldDB" id="A0A8C6RR59"/>
<evidence type="ECO:0000256" key="1">
    <source>
        <dbReference type="SAM" id="MobiDB-lite"/>
    </source>
</evidence>
<sequence>MLPFSPILFLLLFTGLGSKAVPSASPPVGSDRQGMPSEMPTSAPENSTRNSPTLGSPENVYQDPSQMPPSISPDTSPRDFGGPPSPDLPNSPKTLTPDLPTTSAAEPQDTSQTDPPKVTLPEPSETPKPDLTGTQPEPTEIPKPNPSKAPLPDSTHTSPTLTTQQEPSGAPEDAPEISPGKAPGTPNPGPTQHLLSEPLETNEPDTPDTLTSVSPPTTHSDLNETPQPGSVVTHNPNPTDIPQGQFPTTHHQNATVMAVTSDLVTNIPIELPTPFSGEATAPYEPDLSLGPEAPAATEAATTDLPPSDSPGARELKIPQNSNPKGPDTPPSARIAGPPAPPELPSQGAPAVPHAPQRHSRGETVNTIILVEQVKETGVTLVSRPRGSTSGALCLFFAGTGLLIGIFLLLWCLYRRASRHRSFAHHRLTDSGDEPALHLDTPKDPFNLYFYAPDAWVPSHIATKQPPTPPLPPKLPPPPRGGRPQRLEALSPATLPNNFV</sequence>
<dbReference type="RefSeq" id="XP_008843269.1">
    <property type="nucleotide sequence ID" value="XM_008845047.3"/>
</dbReference>
<dbReference type="Ensembl" id="ENSNGAT00000028516.1">
    <property type="protein sequence ID" value="ENSNGAP00000022827.1"/>
    <property type="gene ID" value="ENSNGAG00000021574.1"/>
</dbReference>
<dbReference type="GeneID" id="103743657"/>
<dbReference type="OMA" id="EPSKTPH"/>
<keyword evidence="5" id="KW-1185">Reference proteome</keyword>
<feature type="compositionally biased region" description="Pro residues" evidence="1">
    <location>
        <begin position="465"/>
        <end position="480"/>
    </location>
</feature>
<keyword evidence="2" id="KW-0812">Transmembrane</keyword>